<dbReference type="SUPFAM" id="SSF52172">
    <property type="entry name" value="CheY-like"/>
    <property type="match status" value="1"/>
</dbReference>
<dbReference type="GO" id="GO:0006355">
    <property type="term" value="P:regulation of DNA-templated transcription"/>
    <property type="evidence" value="ECO:0007669"/>
    <property type="project" value="InterPro"/>
</dbReference>
<dbReference type="InterPro" id="IPR027417">
    <property type="entry name" value="P-loop_NTPase"/>
</dbReference>
<dbReference type="PROSITE" id="PS50110">
    <property type="entry name" value="RESPONSE_REGULATORY"/>
    <property type="match status" value="1"/>
</dbReference>
<keyword evidence="7" id="KW-0805">Transcription regulation</keyword>
<evidence type="ECO:0000313" key="15">
    <source>
        <dbReference type="Proteomes" id="UP000009047"/>
    </source>
</evidence>
<keyword evidence="10" id="KW-0804">Transcription</keyword>
<dbReference type="EMBL" id="CP002085">
    <property type="protein sequence ID" value="ADK83703.1"/>
    <property type="molecule type" value="Genomic_DNA"/>
</dbReference>
<evidence type="ECO:0000256" key="11">
    <source>
        <dbReference type="PROSITE-ProRule" id="PRU00169"/>
    </source>
</evidence>
<dbReference type="InterPro" id="IPR003593">
    <property type="entry name" value="AAA+_ATPase"/>
</dbReference>
<proteinExistence type="predicted"/>
<dbReference type="InterPro" id="IPR002078">
    <property type="entry name" value="Sigma_54_int"/>
</dbReference>
<accession>E1QDR7</accession>
<dbReference type="GO" id="GO:0043565">
    <property type="term" value="F:sequence-specific DNA binding"/>
    <property type="evidence" value="ECO:0007669"/>
    <property type="project" value="InterPro"/>
</dbReference>
<dbReference type="Gene3D" id="1.10.10.60">
    <property type="entry name" value="Homeodomain-like"/>
    <property type="match status" value="1"/>
</dbReference>
<dbReference type="Proteomes" id="UP000009047">
    <property type="component" value="Chromosome"/>
</dbReference>
<dbReference type="InterPro" id="IPR009057">
    <property type="entry name" value="Homeodomain-like_sf"/>
</dbReference>
<evidence type="ECO:0000256" key="1">
    <source>
        <dbReference type="ARBA" id="ARBA00004496"/>
    </source>
</evidence>
<dbReference type="FunFam" id="1.10.8.60:FF:000014">
    <property type="entry name" value="DNA-binding transcriptional regulator NtrC"/>
    <property type="match status" value="1"/>
</dbReference>
<dbReference type="Pfam" id="PF00072">
    <property type="entry name" value="Response_reg"/>
    <property type="match status" value="1"/>
</dbReference>
<dbReference type="GO" id="GO:0005524">
    <property type="term" value="F:ATP binding"/>
    <property type="evidence" value="ECO:0007669"/>
    <property type="project" value="UniProtKB-KW"/>
</dbReference>
<dbReference type="GO" id="GO:0000160">
    <property type="term" value="P:phosphorelay signal transduction system"/>
    <property type="evidence" value="ECO:0007669"/>
    <property type="project" value="UniProtKB-KW"/>
</dbReference>
<keyword evidence="8" id="KW-0238">DNA-binding</keyword>
<dbReference type="SMART" id="SM00448">
    <property type="entry name" value="REC"/>
    <property type="match status" value="1"/>
</dbReference>
<dbReference type="KEGG" id="dbr:Deba_0327"/>
<evidence type="ECO:0000256" key="8">
    <source>
        <dbReference type="ARBA" id="ARBA00023125"/>
    </source>
</evidence>
<dbReference type="SUPFAM" id="SSF52540">
    <property type="entry name" value="P-loop containing nucleoside triphosphate hydrolases"/>
    <property type="match status" value="1"/>
</dbReference>
<dbReference type="eggNOG" id="COG2204">
    <property type="taxonomic scope" value="Bacteria"/>
</dbReference>
<organism evidence="14 15">
    <name type="scientific">Desulfarculus baarsii (strain ATCC 33931 / DSM 2075 / LMG 7858 / VKM B-1802 / 2st14)</name>
    <dbReference type="NCBI Taxonomy" id="644282"/>
    <lineage>
        <taxon>Bacteria</taxon>
        <taxon>Pseudomonadati</taxon>
        <taxon>Thermodesulfobacteriota</taxon>
        <taxon>Desulfarculia</taxon>
        <taxon>Desulfarculales</taxon>
        <taxon>Desulfarculaceae</taxon>
        <taxon>Desulfarculus</taxon>
    </lineage>
</organism>
<evidence type="ECO:0000256" key="3">
    <source>
        <dbReference type="ARBA" id="ARBA00022553"/>
    </source>
</evidence>
<dbReference type="InterPro" id="IPR002197">
    <property type="entry name" value="HTH_Fis"/>
</dbReference>
<evidence type="ECO:0000256" key="9">
    <source>
        <dbReference type="ARBA" id="ARBA00023159"/>
    </source>
</evidence>
<dbReference type="InterPro" id="IPR001789">
    <property type="entry name" value="Sig_transdc_resp-reg_receiver"/>
</dbReference>
<dbReference type="HOGENOM" id="CLU_000445_0_6_7"/>
<dbReference type="InterPro" id="IPR025944">
    <property type="entry name" value="Sigma_54_int_dom_CS"/>
</dbReference>
<feature type="domain" description="Response regulatory" evidence="13">
    <location>
        <begin position="4"/>
        <end position="118"/>
    </location>
</feature>
<dbReference type="Gene3D" id="1.10.8.60">
    <property type="match status" value="1"/>
</dbReference>
<dbReference type="Pfam" id="PF02954">
    <property type="entry name" value="HTH_8"/>
    <property type="match status" value="1"/>
</dbReference>
<dbReference type="PANTHER" id="PTHR32071:SF17">
    <property type="entry name" value="TRANSCRIPTIONAL REGULATOR (NTRC FAMILY)"/>
    <property type="match status" value="1"/>
</dbReference>
<dbReference type="FunFam" id="3.40.50.300:FF:000006">
    <property type="entry name" value="DNA-binding transcriptional regulator NtrC"/>
    <property type="match status" value="1"/>
</dbReference>
<evidence type="ECO:0000256" key="4">
    <source>
        <dbReference type="ARBA" id="ARBA00022741"/>
    </source>
</evidence>
<dbReference type="PROSITE" id="PS50045">
    <property type="entry name" value="SIGMA54_INTERACT_4"/>
    <property type="match status" value="1"/>
</dbReference>
<keyword evidence="5" id="KW-0067">ATP-binding</keyword>
<dbReference type="STRING" id="644282.Deba_0327"/>
<dbReference type="FunFam" id="3.40.50.2300:FF:000018">
    <property type="entry name" value="DNA-binding transcriptional regulator NtrC"/>
    <property type="match status" value="1"/>
</dbReference>
<gene>
    <name evidence="14" type="ordered locus">Deba_0327</name>
</gene>
<keyword evidence="2" id="KW-0963">Cytoplasm</keyword>
<comment type="subcellular location">
    <subcellularLocation>
        <location evidence="1">Cytoplasm</location>
    </subcellularLocation>
</comment>
<feature type="modified residue" description="4-aspartylphosphate" evidence="11">
    <location>
        <position position="53"/>
    </location>
</feature>
<dbReference type="CDD" id="cd17550">
    <property type="entry name" value="REC_NtrX-like"/>
    <property type="match status" value="1"/>
</dbReference>
<keyword evidence="6" id="KW-0902">Two-component regulatory system</keyword>
<dbReference type="PROSITE" id="PS00688">
    <property type="entry name" value="SIGMA54_INTERACT_3"/>
    <property type="match status" value="1"/>
</dbReference>
<dbReference type="GO" id="GO:0005737">
    <property type="term" value="C:cytoplasm"/>
    <property type="evidence" value="ECO:0007669"/>
    <property type="project" value="UniProtKB-SubCell"/>
</dbReference>
<evidence type="ECO:0000256" key="5">
    <source>
        <dbReference type="ARBA" id="ARBA00022840"/>
    </source>
</evidence>
<evidence type="ECO:0000256" key="6">
    <source>
        <dbReference type="ARBA" id="ARBA00023012"/>
    </source>
</evidence>
<keyword evidence="15" id="KW-1185">Reference proteome</keyword>
<evidence type="ECO:0000256" key="10">
    <source>
        <dbReference type="ARBA" id="ARBA00023163"/>
    </source>
</evidence>
<keyword evidence="4" id="KW-0547">Nucleotide-binding</keyword>
<dbReference type="Pfam" id="PF00158">
    <property type="entry name" value="Sigma54_activat"/>
    <property type="match status" value="1"/>
</dbReference>
<dbReference type="PANTHER" id="PTHR32071">
    <property type="entry name" value="TRANSCRIPTIONAL REGULATORY PROTEIN"/>
    <property type="match status" value="1"/>
</dbReference>
<protein>
    <submittedName>
        <fullName evidence="14">Two component, sigma54 specific, transcriptional regulator, Fis family</fullName>
    </submittedName>
</protein>
<dbReference type="Gene3D" id="3.40.50.2300">
    <property type="match status" value="1"/>
</dbReference>
<evidence type="ECO:0000259" key="13">
    <source>
        <dbReference type="PROSITE" id="PS50110"/>
    </source>
</evidence>
<dbReference type="AlphaFoldDB" id="E1QDR7"/>
<dbReference type="Pfam" id="PF25601">
    <property type="entry name" value="AAA_lid_14"/>
    <property type="match status" value="1"/>
</dbReference>
<dbReference type="InterPro" id="IPR058031">
    <property type="entry name" value="AAA_lid_NorR"/>
</dbReference>
<dbReference type="RefSeq" id="WP_013257159.1">
    <property type="nucleotide sequence ID" value="NC_014365.1"/>
</dbReference>
<dbReference type="Gene3D" id="3.40.50.300">
    <property type="entry name" value="P-loop containing nucleotide triphosphate hydrolases"/>
    <property type="match status" value="1"/>
</dbReference>
<feature type="domain" description="Sigma-54 factor interaction" evidence="12">
    <location>
        <begin position="139"/>
        <end position="368"/>
    </location>
</feature>
<evidence type="ECO:0000259" key="12">
    <source>
        <dbReference type="PROSITE" id="PS50045"/>
    </source>
</evidence>
<keyword evidence="3 11" id="KW-0597">Phosphoprotein</keyword>
<dbReference type="SUPFAM" id="SSF46689">
    <property type="entry name" value="Homeodomain-like"/>
    <property type="match status" value="1"/>
</dbReference>
<reference evidence="14 15" key="1">
    <citation type="journal article" date="2010" name="Stand. Genomic Sci.">
        <title>Complete genome sequence of Desulfarculus baarsii type strain (2st14).</title>
        <authorList>
            <person name="Sun H."/>
            <person name="Spring S."/>
            <person name="Lapidus A."/>
            <person name="Davenport K."/>
            <person name="Del Rio T.G."/>
            <person name="Tice H."/>
            <person name="Nolan M."/>
            <person name="Copeland A."/>
            <person name="Cheng J.F."/>
            <person name="Lucas S."/>
            <person name="Tapia R."/>
            <person name="Goodwin L."/>
            <person name="Pitluck S."/>
            <person name="Ivanova N."/>
            <person name="Pagani I."/>
            <person name="Mavromatis K."/>
            <person name="Ovchinnikova G."/>
            <person name="Pati A."/>
            <person name="Chen A."/>
            <person name="Palaniappan K."/>
            <person name="Hauser L."/>
            <person name="Chang Y.J."/>
            <person name="Jeffries C.D."/>
            <person name="Detter J.C."/>
            <person name="Han C."/>
            <person name="Rohde M."/>
            <person name="Brambilla E."/>
            <person name="Goker M."/>
            <person name="Woyke T."/>
            <person name="Bristow J."/>
            <person name="Eisen J.A."/>
            <person name="Markowitz V."/>
            <person name="Hugenholtz P."/>
            <person name="Kyrpides N.C."/>
            <person name="Klenk H.P."/>
            <person name="Land M."/>
        </authorList>
    </citation>
    <scope>NUCLEOTIDE SEQUENCE [LARGE SCALE GENOMIC DNA]</scope>
    <source>
        <strain evidence="15">ATCC 33931 / DSM 2075 / LMG 7858 / VKM B-1802 / 2st14</strain>
    </source>
</reference>
<dbReference type="PRINTS" id="PR01590">
    <property type="entry name" value="HTHFIS"/>
</dbReference>
<dbReference type="InterPro" id="IPR011006">
    <property type="entry name" value="CheY-like_superfamily"/>
</dbReference>
<evidence type="ECO:0000256" key="2">
    <source>
        <dbReference type="ARBA" id="ARBA00022490"/>
    </source>
</evidence>
<dbReference type="SMART" id="SM00382">
    <property type="entry name" value="AAA"/>
    <property type="match status" value="1"/>
</dbReference>
<dbReference type="OrthoDB" id="9814761at2"/>
<name>E1QDR7_DESB2</name>
<sequence length="456" mass="50073">MSNHILIVDDEKAICQSLQGIFGDEGYRSASAHSGEAALAAAADDPPDVVFLDIWLPGMDGLETLRRLKQNHPALPVIMISGHATIETAVRATRLGAFDFIEKPLDMDKILLATRNAIEFGRMAAENRLLRDKARGPEITGQSPAIAQIKAAIEKVGPTESWVLITGENGTGKELVAGAIHRLSARAEGPFVDVNCAAIPEELIESELFGHEKGAFTGAVAAKRGKFDLAHRGSLFLDEIADMSLKTQAKILRILQEQRFERVGGVRTNVVDVRVLAATNKDLTAEIAAGRFREDLYYRLNVIPIHVPPLRQRPEDIPLLAEVFLRQAAARLHCEPKPVDPRAMEILQRQPWPGNVRELKNLVERLMILSSGPNITPEDLPAEMTGQQAAPLGLPAEIFAADYKDARQAFERLYLEHKLEQFNGNISQTAEAVGLERSHLHKKLKALGLRAGKADE</sequence>
<dbReference type="CDD" id="cd00009">
    <property type="entry name" value="AAA"/>
    <property type="match status" value="1"/>
</dbReference>
<keyword evidence="9" id="KW-0010">Activator</keyword>
<evidence type="ECO:0000313" key="14">
    <source>
        <dbReference type="EMBL" id="ADK83703.1"/>
    </source>
</evidence>
<evidence type="ECO:0000256" key="7">
    <source>
        <dbReference type="ARBA" id="ARBA00023015"/>
    </source>
</evidence>